<dbReference type="OMA" id="PRWDRQE"/>
<keyword evidence="4" id="KW-1185">Reference proteome</keyword>
<dbReference type="EMBL" id="HE600988">
    <property type="protein sequence ID" value="CAP25708.2"/>
    <property type="molecule type" value="Genomic_DNA"/>
</dbReference>
<evidence type="ECO:0000256" key="2">
    <source>
        <dbReference type="SAM" id="SignalP"/>
    </source>
</evidence>
<dbReference type="FunCoup" id="A8WZ98">
    <property type="interactions" value="82"/>
</dbReference>
<gene>
    <name evidence="3 5" type="ORF">CBG05089</name>
    <name evidence="3" type="ORF">CBG_05089</name>
</gene>
<evidence type="ECO:0000313" key="5">
    <source>
        <dbReference type="WormBase" id="CBG05089"/>
    </source>
</evidence>
<evidence type="ECO:0000313" key="3">
    <source>
        <dbReference type="EMBL" id="CAP25708.2"/>
    </source>
</evidence>
<evidence type="ECO:0000256" key="1">
    <source>
        <dbReference type="SAM" id="MobiDB-lite"/>
    </source>
</evidence>
<dbReference type="Proteomes" id="UP000008549">
    <property type="component" value="Unassembled WGS sequence"/>
</dbReference>
<dbReference type="AlphaFoldDB" id="A8WZ98"/>
<dbReference type="eggNOG" id="KOG2532">
    <property type="taxonomic scope" value="Eukaryota"/>
</dbReference>
<feature type="chain" id="PRO_5002732606" evidence="2">
    <location>
        <begin position="17"/>
        <end position="209"/>
    </location>
</feature>
<dbReference type="CTD" id="8580749"/>
<dbReference type="InParanoid" id="A8WZ98"/>
<accession>A8WZ98</accession>
<dbReference type="KEGG" id="cbr:CBG_05089"/>
<dbReference type="HOGENOM" id="CLU_1476442_0_0_1"/>
<dbReference type="WormBase" id="CBG05089">
    <property type="protein sequence ID" value="CBP49481"/>
    <property type="gene ID" value="WBGene00027628"/>
</dbReference>
<proteinExistence type="predicted"/>
<dbReference type="RefSeq" id="XP_045092866.1">
    <property type="nucleotide sequence ID" value="XM_045241223.1"/>
</dbReference>
<reference evidence="3 4" key="2">
    <citation type="journal article" date="2011" name="PLoS Genet.">
        <title>Caenorhabditis briggsae recombinant inbred line genotypes reveal inter-strain incompatibility and the evolution of recombination.</title>
        <authorList>
            <person name="Ross J.A."/>
            <person name="Koboldt D.C."/>
            <person name="Staisch J.E."/>
            <person name="Chamberlin H.M."/>
            <person name="Gupta B.P."/>
            <person name="Miller R.D."/>
            <person name="Baird S.E."/>
            <person name="Haag E.S."/>
        </authorList>
    </citation>
    <scope>NUCLEOTIDE SEQUENCE [LARGE SCALE GENOMIC DNA]</scope>
    <source>
        <strain evidence="3 4">AF16</strain>
    </source>
</reference>
<feature type="compositionally biased region" description="Pro residues" evidence="1">
    <location>
        <begin position="63"/>
        <end position="75"/>
    </location>
</feature>
<sequence>MLLRFLIFTQIFLIKNMEMCLPGRNKCTMNNCYMVPPSPPSYAMAPMLQMSAPPTLRDSYALAPPPPPPPPPPSHHSPFISHNSVMMASQIPFLSALDPPIPSISSSAFPQPIDNSIIDSDAHKSQYEVPRWDRQEPEYKHLDETDAVVVAPDVIVADIVDEKSSDSEKVEKIHENERLARMDLKYEEPEPTPFENGTVIFHAWFVRKL</sequence>
<name>A8WZ98_CAEBR</name>
<dbReference type="GeneID" id="8580749"/>
<organism evidence="3 4">
    <name type="scientific">Caenorhabditis briggsae</name>
    <dbReference type="NCBI Taxonomy" id="6238"/>
    <lineage>
        <taxon>Eukaryota</taxon>
        <taxon>Metazoa</taxon>
        <taxon>Ecdysozoa</taxon>
        <taxon>Nematoda</taxon>
        <taxon>Chromadorea</taxon>
        <taxon>Rhabditida</taxon>
        <taxon>Rhabditina</taxon>
        <taxon>Rhabditomorpha</taxon>
        <taxon>Rhabditoidea</taxon>
        <taxon>Rhabditidae</taxon>
        <taxon>Peloderinae</taxon>
        <taxon>Caenorhabditis</taxon>
    </lineage>
</organism>
<feature type="region of interest" description="Disordered" evidence="1">
    <location>
        <begin position="56"/>
        <end position="80"/>
    </location>
</feature>
<evidence type="ECO:0000313" key="4">
    <source>
        <dbReference type="Proteomes" id="UP000008549"/>
    </source>
</evidence>
<keyword evidence="2" id="KW-0732">Signal</keyword>
<protein>
    <submittedName>
        <fullName evidence="3">Protein CBG05089</fullName>
    </submittedName>
</protein>
<feature type="signal peptide" evidence="2">
    <location>
        <begin position="1"/>
        <end position="16"/>
    </location>
</feature>
<reference evidence="3 4" key="1">
    <citation type="journal article" date="2003" name="PLoS Biol.">
        <title>The genome sequence of Caenorhabditis briggsae: a platform for comparative genomics.</title>
        <authorList>
            <person name="Stein L.D."/>
            <person name="Bao Z."/>
            <person name="Blasiar D."/>
            <person name="Blumenthal T."/>
            <person name="Brent M.R."/>
            <person name="Chen N."/>
            <person name="Chinwalla A."/>
            <person name="Clarke L."/>
            <person name="Clee C."/>
            <person name="Coghlan A."/>
            <person name="Coulson A."/>
            <person name="D'Eustachio P."/>
            <person name="Fitch D.H."/>
            <person name="Fulton L.A."/>
            <person name="Fulton R.E."/>
            <person name="Griffiths-Jones S."/>
            <person name="Harris T.W."/>
            <person name="Hillier L.W."/>
            <person name="Kamath R."/>
            <person name="Kuwabara P.E."/>
            <person name="Mardis E.R."/>
            <person name="Marra M.A."/>
            <person name="Miner T.L."/>
            <person name="Minx P."/>
            <person name="Mullikin J.C."/>
            <person name="Plumb R.W."/>
            <person name="Rogers J."/>
            <person name="Schein J.E."/>
            <person name="Sohrmann M."/>
            <person name="Spieth J."/>
            <person name="Stajich J.E."/>
            <person name="Wei C."/>
            <person name="Willey D."/>
            <person name="Wilson R.K."/>
            <person name="Durbin R."/>
            <person name="Waterston R.H."/>
        </authorList>
    </citation>
    <scope>NUCLEOTIDE SEQUENCE [LARGE SCALE GENOMIC DNA]</scope>
    <source>
        <strain evidence="3 4">AF16</strain>
    </source>
</reference>